<evidence type="ECO:0000259" key="2">
    <source>
        <dbReference type="Pfam" id="PF01243"/>
    </source>
</evidence>
<dbReference type="SUPFAM" id="SSF50475">
    <property type="entry name" value="FMN-binding split barrel"/>
    <property type="match status" value="1"/>
</dbReference>
<organism evidence="3 4">
    <name type="scientific">Thiothrix nivea (strain ATCC 35100 / DSM 5205 / JP2)</name>
    <dbReference type="NCBI Taxonomy" id="870187"/>
    <lineage>
        <taxon>Bacteria</taxon>
        <taxon>Pseudomonadati</taxon>
        <taxon>Pseudomonadota</taxon>
        <taxon>Gammaproteobacteria</taxon>
        <taxon>Thiotrichales</taxon>
        <taxon>Thiotrichaceae</taxon>
        <taxon>Thiothrix</taxon>
    </lineage>
</organism>
<keyword evidence="4" id="KW-1185">Reference proteome</keyword>
<dbReference type="PIRSF" id="PIRSF004633">
    <property type="entry name" value="UCP_PLP_oxd"/>
    <property type="match status" value="1"/>
</dbReference>
<keyword evidence="1" id="KW-0560">Oxidoreductase</keyword>
<sequence length="166" mass="18037">MGKNPREILGQLLDGSKTLQLATLDAEGEPSISYAPFVLDAAGNFYIFVSGLSSHTQEILRHPQVAVLVIADEQDARQIFARTRATYRCVAETVVREDAAFPPILDAMEARFGSVVGVLRGLGDFVLFRLKPQSGRFVMGFGQAFVLAGEGLRDFGHIGPDQLQQG</sequence>
<dbReference type="InterPro" id="IPR014419">
    <property type="entry name" value="HutZ"/>
</dbReference>
<dbReference type="PANTHER" id="PTHR35176:SF6">
    <property type="entry name" value="HEME OXYGENASE HI_0854-RELATED"/>
    <property type="match status" value="1"/>
</dbReference>
<dbReference type="PANTHER" id="PTHR35176">
    <property type="entry name" value="HEME OXYGENASE HI_0854-RELATED"/>
    <property type="match status" value="1"/>
</dbReference>
<dbReference type="GO" id="GO:0016627">
    <property type="term" value="F:oxidoreductase activity, acting on the CH-CH group of donors"/>
    <property type="evidence" value="ECO:0007669"/>
    <property type="project" value="TreeGrafter"/>
</dbReference>
<dbReference type="GO" id="GO:0070967">
    <property type="term" value="F:coenzyme F420 binding"/>
    <property type="evidence" value="ECO:0007669"/>
    <property type="project" value="TreeGrafter"/>
</dbReference>
<reference evidence="4" key="1">
    <citation type="journal article" date="2011" name="Stand. Genomic Sci.">
        <title>Genome sequence of the filamentous, gliding Thiothrix nivea neotype strain (JP2(T)).</title>
        <authorList>
            <person name="Lapidus A."/>
            <person name="Nolan M."/>
            <person name="Lucas S."/>
            <person name="Glavina Del Rio T."/>
            <person name="Tice H."/>
            <person name="Cheng J.F."/>
            <person name="Tapia R."/>
            <person name="Han C."/>
            <person name="Goodwin L."/>
            <person name="Pitluck S."/>
            <person name="Liolios K."/>
            <person name="Pagani I."/>
            <person name="Ivanova N."/>
            <person name="Huntemann M."/>
            <person name="Mavromatis K."/>
            <person name="Mikhailova N."/>
            <person name="Pati A."/>
            <person name="Chen A."/>
            <person name="Palaniappan K."/>
            <person name="Land M."/>
            <person name="Brambilla E.M."/>
            <person name="Rohde M."/>
            <person name="Abt B."/>
            <person name="Verbarg S."/>
            <person name="Goker M."/>
            <person name="Bristow J."/>
            <person name="Eisen J.A."/>
            <person name="Markowitz V."/>
            <person name="Hugenholtz P."/>
            <person name="Kyrpides N.C."/>
            <person name="Klenk H.P."/>
            <person name="Woyke T."/>
        </authorList>
    </citation>
    <scope>NUCLEOTIDE SEQUENCE [LARGE SCALE GENOMIC DNA]</scope>
    <source>
        <strain evidence="4">ATCC 35100 / DSM 5205 / JP2</strain>
    </source>
</reference>
<dbReference type="InterPro" id="IPR011576">
    <property type="entry name" value="Pyridox_Oxase_N"/>
</dbReference>
<dbReference type="GO" id="GO:0005829">
    <property type="term" value="C:cytosol"/>
    <property type="evidence" value="ECO:0007669"/>
    <property type="project" value="TreeGrafter"/>
</dbReference>
<dbReference type="EMBL" id="JH651384">
    <property type="protein sequence ID" value="EIJ35793.1"/>
    <property type="molecule type" value="Genomic_DNA"/>
</dbReference>
<dbReference type="Proteomes" id="UP000005317">
    <property type="component" value="Unassembled WGS sequence"/>
</dbReference>
<feature type="domain" description="Pyridoxamine 5'-phosphate oxidase N-terminal" evidence="2">
    <location>
        <begin position="11"/>
        <end position="138"/>
    </location>
</feature>
<gene>
    <name evidence="3" type="ORF">Thini_3276</name>
</gene>
<dbReference type="RefSeq" id="WP_002709689.1">
    <property type="nucleotide sequence ID" value="NZ_JH651384.1"/>
</dbReference>
<name>A0A656HHB8_THINJ</name>
<dbReference type="InterPro" id="IPR012349">
    <property type="entry name" value="Split_barrel_FMN-bd"/>
</dbReference>
<evidence type="ECO:0000313" key="4">
    <source>
        <dbReference type="Proteomes" id="UP000005317"/>
    </source>
</evidence>
<dbReference type="Gene3D" id="2.30.110.10">
    <property type="entry name" value="Electron Transport, Fmn-binding Protein, Chain A"/>
    <property type="match status" value="1"/>
</dbReference>
<evidence type="ECO:0000313" key="3">
    <source>
        <dbReference type="EMBL" id="EIJ35793.1"/>
    </source>
</evidence>
<dbReference type="OrthoDB" id="5345368at2"/>
<proteinExistence type="predicted"/>
<protein>
    <submittedName>
        <fullName evidence="3">Pyridoxamine 5'-phosphate oxidase-related FMN-binding</fullName>
    </submittedName>
</protein>
<evidence type="ECO:0000256" key="1">
    <source>
        <dbReference type="ARBA" id="ARBA00023002"/>
    </source>
</evidence>
<dbReference type="Pfam" id="PF01243">
    <property type="entry name" value="PNPOx_N"/>
    <property type="match status" value="1"/>
</dbReference>
<dbReference type="InterPro" id="IPR052019">
    <property type="entry name" value="F420H2_bilvrd_red/Heme_oxyg"/>
</dbReference>
<accession>A0A656HHB8</accession>
<dbReference type="AlphaFoldDB" id="A0A656HHB8"/>